<dbReference type="EMBL" id="KZ110591">
    <property type="protein sequence ID" value="OSX67904.1"/>
    <property type="molecule type" value="Genomic_DNA"/>
</dbReference>
<feature type="region of interest" description="Disordered" evidence="1">
    <location>
        <begin position="94"/>
        <end position="117"/>
    </location>
</feature>
<dbReference type="OrthoDB" id="2649166at2759"/>
<sequence length="557" mass="61806">MPPHHSPDATPVQRARLAASNAMGPSHNAIVLSGSELSRRNTVDEATEEPGTSYSLWRDADRGATESPYIAQERRIMRTIVDVREARRRMEDNLASNAPPADPIRRTGSAVTPSQSRRAMLEANIRARRDDNTSTESSTSIGRLVAARTGGVSRSISSAVSNRFTTLTADAARRALELANDSERDSSIRTIAEHNARLSRLVQDARSTRSVASTSTTETDSGTERETDTHSSASQTNSGWRAVPSQPQSFGEQRWRRRSRRPAEGSTTLIVSSQISPSEANASDASTGETSYRMRQHLNVDSEEFVHNVTPSESDRDDPYNWLMSREELFTDARRGGRLRLPPRDRYSSTTHDIWTPPEIIRRRERDPQSSTSQGSTRAQGTSTIASSSRSRRRGWARLDQDGNEIPTDEEDEYERNRALMRARALQLAGRQAPVRLERAPPPIPPPPLPEHRLSFIPTTQSMLRSPPGESNARVRINSMPWAAIPSAHSDVNTPFVPQEEVDEDEPPPVIGSSRPFVPSLLPLPSVDMSSKRLSQQHVKSRMSIQPIQVQEGFAGR</sequence>
<feature type="region of interest" description="Disordered" evidence="1">
    <location>
        <begin position="32"/>
        <end position="53"/>
    </location>
</feature>
<gene>
    <name evidence="2" type="ORF">POSPLADRAFT_1052015</name>
</gene>
<organism evidence="2 3">
    <name type="scientific">Postia placenta MAD-698-R-SB12</name>
    <dbReference type="NCBI Taxonomy" id="670580"/>
    <lineage>
        <taxon>Eukaryota</taxon>
        <taxon>Fungi</taxon>
        <taxon>Dikarya</taxon>
        <taxon>Basidiomycota</taxon>
        <taxon>Agaricomycotina</taxon>
        <taxon>Agaricomycetes</taxon>
        <taxon>Polyporales</taxon>
        <taxon>Adustoporiaceae</taxon>
        <taxon>Rhodonia</taxon>
    </lineage>
</organism>
<feature type="region of interest" description="Disordered" evidence="1">
    <location>
        <begin position="337"/>
        <end position="414"/>
    </location>
</feature>
<feature type="compositionally biased region" description="Polar residues" evidence="1">
    <location>
        <begin position="230"/>
        <end position="251"/>
    </location>
</feature>
<feature type="compositionally biased region" description="Polar residues" evidence="1">
    <location>
        <begin position="265"/>
        <end position="290"/>
    </location>
</feature>
<feature type="compositionally biased region" description="Polar residues" evidence="1">
    <location>
        <begin position="369"/>
        <end position="386"/>
    </location>
</feature>
<feature type="compositionally biased region" description="Polar residues" evidence="1">
    <location>
        <begin position="532"/>
        <end position="549"/>
    </location>
</feature>
<protein>
    <submittedName>
        <fullName evidence="2">Uncharacterized protein</fullName>
    </submittedName>
</protein>
<feature type="region of interest" description="Disordered" evidence="1">
    <location>
        <begin position="202"/>
        <end position="291"/>
    </location>
</feature>
<evidence type="ECO:0000313" key="2">
    <source>
        <dbReference type="EMBL" id="OSX67904.1"/>
    </source>
</evidence>
<dbReference type="AlphaFoldDB" id="A0A1X6NH20"/>
<feature type="region of interest" description="Disordered" evidence="1">
    <location>
        <begin position="532"/>
        <end position="557"/>
    </location>
</feature>
<reference evidence="2 3" key="1">
    <citation type="submission" date="2017-04" db="EMBL/GenBank/DDBJ databases">
        <title>Genome Sequence of the Model Brown-Rot Fungus Postia placenta SB12.</title>
        <authorList>
            <consortium name="DOE Joint Genome Institute"/>
            <person name="Gaskell J."/>
            <person name="Kersten P."/>
            <person name="Larrondo L.F."/>
            <person name="Canessa P."/>
            <person name="Martinez D."/>
            <person name="Hibbett D."/>
            <person name="Schmoll M."/>
            <person name="Kubicek C.P."/>
            <person name="Martinez A.T."/>
            <person name="Yadav J."/>
            <person name="Master E."/>
            <person name="Magnuson J.K."/>
            <person name="James T."/>
            <person name="Yaver D."/>
            <person name="Berka R."/>
            <person name="Labutti K."/>
            <person name="Lipzen A."/>
            <person name="Aerts A."/>
            <person name="Barry K."/>
            <person name="Henrissat B."/>
            <person name="Blanchette R."/>
            <person name="Grigoriev I."/>
            <person name="Cullen D."/>
        </authorList>
    </citation>
    <scope>NUCLEOTIDE SEQUENCE [LARGE SCALE GENOMIC DNA]</scope>
    <source>
        <strain evidence="2 3">MAD-698-R-SB12</strain>
    </source>
</reference>
<feature type="region of interest" description="Disordered" evidence="1">
    <location>
        <begin position="494"/>
        <end position="517"/>
    </location>
</feature>
<keyword evidence="3" id="KW-1185">Reference proteome</keyword>
<evidence type="ECO:0000313" key="3">
    <source>
        <dbReference type="Proteomes" id="UP000194127"/>
    </source>
</evidence>
<feature type="compositionally biased region" description="Low complexity" evidence="1">
    <location>
        <begin position="208"/>
        <end position="220"/>
    </location>
</feature>
<proteinExistence type="predicted"/>
<evidence type="ECO:0000256" key="1">
    <source>
        <dbReference type="SAM" id="MobiDB-lite"/>
    </source>
</evidence>
<accession>A0A1X6NH20</accession>
<dbReference type="Proteomes" id="UP000194127">
    <property type="component" value="Unassembled WGS sequence"/>
</dbReference>
<dbReference type="RefSeq" id="XP_024344698.1">
    <property type="nucleotide sequence ID" value="XM_024480231.1"/>
</dbReference>
<dbReference type="GeneID" id="36325181"/>
<name>A0A1X6NH20_9APHY</name>